<feature type="chain" id="PRO_5013313623" evidence="1">
    <location>
        <begin position="23"/>
        <end position="496"/>
    </location>
</feature>
<proteinExistence type="predicted"/>
<keyword evidence="1" id="KW-0732">Signal</keyword>
<evidence type="ECO:0000313" key="3">
    <source>
        <dbReference type="Proteomes" id="UP000184164"/>
    </source>
</evidence>
<protein>
    <submittedName>
        <fullName evidence="2">Starch-binding associating with outer membrane</fullName>
    </submittedName>
</protein>
<dbReference type="InterPro" id="IPR041662">
    <property type="entry name" value="SusD-like_2"/>
</dbReference>
<evidence type="ECO:0000256" key="1">
    <source>
        <dbReference type="SAM" id="SignalP"/>
    </source>
</evidence>
<dbReference type="STRING" id="1484053.SAMN05444274_10337"/>
<dbReference type="Pfam" id="PF12771">
    <property type="entry name" value="SusD-like_2"/>
    <property type="match status" value="1"/>
</dbReference>
<keyword evidence="3" id="KW-1185">Reference proteome</keyword>
<dbReference type="AlphaFoldDB" id="A0A1M4XKX5"/>
<feature type="signal peptide" evidence="1">
    <location>
        <begin position="1"/>
        <end position="22"/>
    </location>
</feature>
<accession>A0A1M4XKX5</accession>
<dbReference type="Gene3D" id="1.25.40.390">
    <property type="match status" value="1"/>
</dbReference>
<dbReference type="SUPFAM" id="SSF48452">
    <property type="entry name" value="TPR-like"/>
    <property type="match status" value="1"/>
</dbReference>
<evidence type="ECO:0000313" key="2">
    <source>
        <dbReference type="EMBL" id="SHE94038.1"/>
    </source>
</evidence>
<dbReference type="InterPro" id="IPR011990">
    <property type="entry name" value="TPR-like_helical_dom_sf"/>
</dbReference>
<gene>
    <name evidence="2" type="ORF">SAMN05444274_10337</name>
</gene>
<sequence length="496" mass="56640">MIMNTKNSWFLLILMLFFTTNCDDKFEEINTNPNSVTSIDNEYLFANSVLETFRGDGQKFLQYPFGSQYAHIYTGGNNALFVDRYFDYFESVEYKYVFEGFFYGSIRLVEEVLRVTQPGGEAENEVRFAMAQVVSMINYARLADSFGSIPYKQGGVGQTGVLYPEYDSVESIYKDMMDRLKEITALLNTADPTLGYPGADPLYNNDMKKWARFANSFRLRLATRARFADPDYTKKVITECLAHDLIEDNDQNAVNKNQDSDIEEFSNPVYSHYGYWKWNMSELLVNFLKSNNDPRLPLFVKPNSNGEFVGLPNGLSDEYLLNWNSDNISAPTDLLVGKAAPTYLMAAAEIWFLRAEAALFNLVPGDADELYKTGIRKSFEQWGVPPNQIVAYLTEAENATLKGSQEEMLEQISTQMWISFMSNPVEAWSNIRRTGYPRIQKRTAPEFSLGDTNGLLPTRLKYPTSEININNQNYLKAVAEQGADNISTPIWWDVQR</sequence>
<dbReference type="Proteomes" id="UP000184164">
    <property type="component" value="Unassembled WGS sequence"/>
</dbReference>
<reference evidence="3" key="1">
    <citation type="submission" date="2016-11" db="EMBL/GenBank/DDBJ databases">
        <authorList>
            <person name="Varghese N."/>
            <person name="Submissions S."/>
        </authorList>
    </citation>
    <scope>NUCLEOTIDE SEQUENCE [LARGE SCALE GENOMIC DNA]</scope>
    <source>
        <strain evidence="3">DSM 26910</strain>
    </source>
</reference>
<name>A0A1M4XKX5_9BACT</name>
<dbReference type="EMBL" id="FQUM01000003">
    <property type="protein sequence ID" value="SHE94038.1"/>
    <property type="molecule type" value="Genomic_DNA"/>
</dbReference>
<organism evidence="2 3">
    <name type="scientific">Mariniphaga anaerophila</name>
    <dbReference type="NCBI Taxonomy" id="1484053"/>
    <lineage>
        <taxon>Bacteria</taxon>
        <taxon>Pseudomonadati</taxon>
        <taxon>Bacteroidota</taxon>
        <taxon>Bacteroidia</taxon>
        <taxon>Marinilabiliales</taxon>
        <taxon>Prolixibacteraceae</taxon>
        <taxon>Mariniphaga</taxon>
    </lineage>
</organism>